<keyword evidence="2" id="KW-0805">Transcription regulation</keyword>
<feature type="domain" description="TF-B3" evidence="6">
    <location>
        <begin position="51"/>
        <end position="110"/>
    </location>
</feature>
<keyword evidence="4" id="KW-0804">Transcription</keyword>
<dbReference type="PROSITE" id="PS50863">
    <property type="entry name" value="B3"/>
    <property type="match status" value="1"/>
</dbReference>
<evidence type="ECO:0000256" key="2">
    <source>
        <dbReference type="ARBA" id="ARBA00023015"/>
    </source>
</evidence>
<keyword evidence="3" id="KW-0238">DNA-binding</keyword>
<evidence type="ECO:0000313" key="7">
    <source>
        <dbReference type="EMBL" id="TYG74827.1"/>
    </source>
</evidence>
<evidence type="ECO:0000259" key="6">
    <source>
        <dbReference type="PROSITE" id="PS50863"/>
    </source>
</evidence>
<dbReference type="Proteomes" id="UP000323506">
    <property type="component" value="Chromosome D04"/>
</dbReference>
<dbReference type="InterPro" id="IPR003340">
    <property type="entry name" value="B3_DNA-bd"/>
</dbReference>
<dbReference type="GO" id="GO:0005634">
    <property type="term" value="C:nucleus"/>
    <property type="evidence" value="ECO:0007669"/>
    <property type="project" value="UniProtKB-SubCell"/>
</dbReference>
<reference evidence="7 8" key="1">
    <citation type="submission" date="2019-06" db="EMBL/GenBank/DDBJ databases">
        <title>WGS assembly of Gossypium darwinii.</title>
        <authorList>
            <person name="Chen Z.J."/>
            <person name="Sreedasyam A."/>
            <person name="Ando A."/>
            <person name="Song Q."/>
            <person name="De L."/>
            <person name="Hulse-Kemp A."/>
            <person name="Ding M."/>
            <person name="Ye W."/>
            <person name="Kirkbride R."/>
            <person name="Jenkins J."/>
            <person name="Plott C."/>
            <person name="Lovell J."/>
            <person name="Lin Y.-M."/>
            <person name="Vaughn R."/>
            <person name="Liu B."/>
            <person name="Li W."/>
            <person name="Simpson S."/>
            <person name="Scheffler B."/>
            <person name="Saski C."/>
            <person name="Grover C."/>
            <person name="Hu G."/>
            <person name="Conover J."/>
            <person name="Carlson J."/>
            <person name="Shu S."/>
            <person name="Boston L."/>
            <person name="Williams M."/>
            <person name="Peterson D."/>
            <person name="Mcgee K."/>
            <person name="Jones D."/>
            <person name="Wendel J."/>
            <person name="Stelly D."/>
            <person name="Grimwood J."/>
            <person name="Schmutz J."/>
        </authorList>
    </citation>
    <scope>NUCLEOTIDE SEQUENCE [LARGE SCALE GENOMIC DNA]</scope>
    <source>
        <strain evidence="7">1808015.09</strain>
    </source>
</reference>
<evidence type="ECO:0000313" key="8">
    <source>
        <dbReference type="Proteomes" id="UP000323506"/>
    </source>
</evidence>
<evidence type="ECO:0000256" key="4">
    <source>
        <dbReference type="ARBA" id="ARBA00023163"/>
    </source>
</evidence>
<name>A0A5D2CYT9_GOSDA</name>
<organism evidence="7 8">
    <name type="scientific">Gossypium darwinii</name>
    <name type="common">Darwin's cotton</name>
    <name type="synonym">Gossypium barbadense var. darwinii</name>
    <dbReference type="NCBI Taxonomy" id="34276"/>
    <lineage>
        <taxon>Eukaryota</taxon>
        <taxon>Viridiplantae</taxon>
        <taxon>Streptophyta</taxon>
        <taxon>Embryophyta</taxon>
        <taxon>Tracheophyta</taxon>
        <taxon>Spermatophyta</taxon>
        <taxon>Magnoliopsida</taxon>
        <taxon>eudicotyledons</taxon>
        <taxon>Gunneridae</taxon>
        <taxon>Pentapetalae</taxon>
        <taxon>rosids</taxon>
        <taxon>malvids</taxon>
        <taxon>Malvales</taxon>
        <taxon>Malvaceae</taxon>
        <taxon>Malvoideae</taxon>
        <taxon>Gossypium</taxon>
    </lineage>
</organism>
<sequence>MVSKTTKMFSKLLTDTDIKKRLAIPAKSLPSLPPFNGSHAVIIHLLCGTSTWPILCTIRRKGYKKPVFSGGLWRNFVVSNNVNVGDKITMCKVQYEDGSSHYLVELEKSAASNQYGALPSPALSFNHDADANALPNSGNEVEHLAKTPDDAPIKQKGVIRIMELSNGATDTLVDDDHVINKPSVKIFGTNLSDEVTEMKWFMAKEEINFFGIDEGGAIAMAMAYGSGTSDDCGEACCNIITHHQSEVSLDLVLRQPNPL</sequence>
<dbReference type="Gene3D" id="2.40.330.10">
    <property type="entry name" value="DNA-binding pseudobarrel domain"/>
    <property type="match status" value="1"/>
</dbReference>
<gene>
    <name evidence="7" type="ORF">ES288_D04G214400v1</name>
</gene>
<evidence type="ECO:0000256" key="5">
    <source>
        <dbReference type="ARBA" id="ARBA00023242"/>
    </source>
</evidence>
<keyword evidence="5" id="KW-0539">Nucleus</keyword>
<dbReference type="SUPFAM" id="SSF101936">
    <property type="entry name" value="DNA-binding pseudobarrel domain"/>
    <property type="match status" value="1"/>
</dbReference>
<protein>
    <recommendedName>
        <fullName evidence="6">TF-B3 domain-containing protein</fullName>
    </recommendedName>
</protein>
<dbReference type="GO" id="GO:0003677">
    <property type="term" value="F:DNA binding"/>
    <property type="evidence" value="ECO:0007669"/>
    <property type="project" value="UniProtKB-KW"/>
</dbReference>
<evidence type="ECO:0000256" key="3">
    <source>
        <dbReference type="ARBA" id="ARBA00023125"/>
    </source>
</evidence>
<dbReference type="EMBL" id="CM017704">
    <property type="protein sequence ID" value="TYG74827.1"/>
    <property type="molecule type" value="Genomic_DNA"/>
</dbReference>
<proteinExistence type="predicted"/>
<accession>A0A5D2CYT9</accession>
<dbReference type="AlphaFoldDB" id="A0A5D2CYT9"/>
<comment type="subcellular location">
    <subcellularLocation>
        <location evidence="1">Nucleus</location>
    </subcellularLocation>
</comment>
<evidence type="ECO:0000256" key="1">
    <source>
        <dbReference type="ARBA" id="ARBA00004123"/>
    </source>
</evidence>
<dbReference type="InterPro" id="IPR015300">
    <property type="entry name" value="DNA-bd_pseudobarrel_sf"/>
</dbReference>
<keyword evidence="8" id="KW-1185">Reference proteome</keyword>